<dbReference type="GO" id="GO:0001522">
    <property type="term" value="P:pseudouridine synthesis"/>
    <property type="evidence" value="ECO:0007669"/>
    <property type="project" value="InterPro"/>
</dbReference>
<accession>A0A0M0BXN1</accession>
<dbReference type="SUPFAM" id="SSF50447">
    <property type="entry name" value="Translation proteins"/>
    <property type="match status" value="1"/>
</dbReference>
<dbReference type="EMBL" id="LFWU01000047">
    <property type="protein sequence ID" value="KON32911.1"/>
    <property type="molecule type" value="Genomic_DNA"/>
</dbReference>
<proteinExistence type="predicted"/>
<reference evidence="1 2" key="1">
    <citation type="submission" date="2015-06" db="EMBL/GenBank/DDBJ databases">
        <title>New insights into the roles of widespread benthic archaea in carbon and nitrogen cycling.</title>
        <authorList>
            <person name="Lazar C.S."/>
            <person name="Baker B.J."/>
            <person name="Seitz K.W."/>
            <person name="Hyde A.S."/>
            <person name="Dick G.J."/>
            <person name="Hinrichs K.-U."/>
            <person name="Teske A.P."/>
        </authorList>
    </citation>
    <scope>NUCLEOTIDE SEQUENCE [LARGE SCALE GENOMIC DNA]</scope>
    <source>
        <strain evidence="1">SG8-32-1</strain>
    </source>
</reference>
<dbReference type="Gene3D" id="2.40.10.230">
    <property type="entry name" value="Probable tRNA pseudouridine synthase domain"/>
    <property type="match status" value="1"/>
</dbReference>
<protein>
    <recommendedName>
        <fullName evidence="3">H/ACA RNA-protein complex protein Gar1</fullName>
    </recommendedName>
</protein>
<sequence length="85" mass="9641">MNRIGYVLHVSNTKNMILKAENIPRIGDQVSNEKLKSVGIVFDVFGPTCSPYVAVKPHIQEPEQLVNHILYVVPSKDEGKKRKKR</sequence>
<dbReference type="AlphaFoldDB" id="A0A0M0BXN1"/>
<dbReference type="InterPro" id="IPR009000">
    <property type="entry name" value="Transl_B-barrel_sf"/>
</dbReference>
<dbReference type="Pfam" id="PF04410">
    <property type="entry name" value="Gar1"/>
    <property type="match status" value="1"/>
</dbReference>
<comment type="caution">
    <text evidence="1">The sequence shown here is derived from an EMBL/GenBank/DDBJ whole genome shotgun (WGS) entry which is preliminary data.</text>
</comment>
<dbReference type="InterPro" id="IPR007504">
    <property type="entry name" value="H/ACA_rnp_Gar1/Naf1"/>
</dbReference>
<evidence type="ECO:0000313" key="1">
    <source>
        <dbReference type="EMBL" id="KON32911.1"/>
    </source>
</evidence>
<organism evidence="1 2">
    <name type="scientific">miscellaneous Crenarchaeota group-1 archaeon SG8-32-1</name>
    <dbReference type="NCBI Taxonomy" id="1685124"/>
    <lineage>
        <taxon>Archaea</taxon>
        <taxon>Candidatus Bathyarchaeota</taxon>
        <taxon>MCG-1</taxon>
    </lineage>
</organism>
<evidence type="ECO:0008006" key="3">
    <source>
        <dbReference type="Google" id="ProtNLM"/>
    </source>
</evidence>
<dbReference type="GO" id="GO:0042254">
    <property type="term" value="P:ribosome biogenesis"/>
    <property type="evidence" value="ECO:0007669"/>
    <property type="project" value="InterPro"/>
</dbReference>
<gene>
    <name evidence="1" type="ORF">AC477_02270</name>
</gene>
<name>A0A0M0BXN1_9ARCH</name>
<dbReference type="InterPro" id="IPR038664">
    <property type="entry name" value="Gar1/Naf1_Cbf5-bd_sf"/>
</dbReference>
<evidence type="ECO:0000313" key="2">
    <source>
        <dbReference type="Proteomes" id="UP000037237"/>
    </source>
</evidence>
<dbReference type="Proteomes" id="UP000037237">
    <property type="component" value="Unassembled WGS sequence"/>
</dbReference>